<name>V6MF88_9BACL</name>
<dbReference type="Proteomes" id="UP000017973">
    <property type="component" value="Unassembled WGS sequence"/>
</dbReference>
<comment type="caution">
    <text evidence="1">The sequence shown here is derived from an EMBL/GenBank/DDBJ whole genome shotgun (WGS) entry which is preliminary data.</text>
</comment>
<evidence type="ECO:0000313" key="2">
    <source>
        <dbReference type="Proteomes" id="UP000017973"/>
    </source>
</evidence>
<dbReference type="PATRIC" id="fig|1408254.3.peg.908"/>
<dbReference type="RefSeq" id="WP_023554967.1">
    <property type="nucleotide sequence ID" value="NZ_KI629782.1"/>
</dbReference>
<evidence type="ECO:0008006" key="3">
    <source>
        <dbReference type="Google" id="ProtNLM"/>
    </source>
</evidence>
<dbReference type="AlphaFoldDB" id="V6MF88"/>
<keyword evidence="2" id="KW-1185">Reference proteome</keyword>
<accession>V6MF88</accession>
<reference evidence="1 2" key="1">
    <citation type="journal article" date="2014" name="Genome Announc.">
        <title>Draft Genome Sequence of Brevibacillus panacihumi Strain W25, a Halotolerant Hydrocarbon-Degrading Bacterium.</title>
        <authorList>
            <person name="Wang X."/>
            <person name="Jin D."/>
            <person name="Zhou L."/>
            <person name="Wu L."/>
            <person name="An W."/>
            <person name="Chen Y."/>
            <person name="Zhao L."/>
        </authorList>
    </citation>
    <scope>NUCLEOTIDE SEQUENCE [LARGE SCALE GENOMIC DNA]</scope>
    <source>
        <strain evidence="1 2">W25</strain>
    </source>
</reference>
<dbReference type="STRING" id="1408254.T458_04525"/>
<dbReference type="EMBL" id="AYJU01000001">
    <property type="protein sequence ID" value="EST56560.1"/>
    <property type="molecule type" value="Genomic_DNA"/>
</dbReference>
<organism evidence="1 2">
    <name type="scientific">Brevibacillus panacihumi W25</name>
    <dbReference type="NCBI Taxonomy" id="1408254"/>
    <lineage>
        <taxon>Bacteria</taxon>
        <taxon>Bacillati</taxon>
        <taxon>Bacillota</taxon>
        <taxon>Bacilli</taxon>
        <taxon>Bacillales</taxon>
        <taxon>Paenibacillaceae</taxon>
        <taxon>Brevibacillus</taxon>
    </lineage>
</organism>
<gene>
    <name evidence="1" type="ORF">T458_04525</name>
</gene>
<evidence type="ECO:0000313" key="1">
    <source>
        <dbReference type="EMBL" id="EST56560.1"/>
    </source>
</evidence>
<sequence>MADIPTLQPFLNDSKLQRGGMLQMQISKQGQAPIPIIVEHAKAGYLVVSYEANTTENLQILGSHVRVRWENDASVHTVEMEVVQEQTVWPIKLLGLIPLSVSVEIALRGRQEPIAPDFIIQVPYKVMGARPSEERGEGVLLKFSPTRLVIGTDGYVAKGDFVNLSFSIPHFKQEIVGMGKVVEKNFEDSKALIELIFTDISKQNHEWIKKYYKMLQETASS</sequence>
<dbReference type="HOGENOM" id="CLU_1248668_0_0_9"/>
<protein>
    <recommendedName>
        <fullName evidence="3">PilZ domain-containing protein</fullName>
    </recommendedName>
</protein>
<dbReference type="OrthoDB" id="2473662at2"/>
<proteinExistence type="predicted"/>